<dbReference type="EMBL" id="CP002628">
    <property type="protein sequence ID" value="AEB07286.1"/>
    <property type="molecule type" value="Genomic_DNA"/>
</dbReference>
<dbReference type="AlphaFoldDB" id="F2N8A3"/>
<dbReference type="Proteomes" id="UP000006851">
    <property type="component" value="Chromosome"/>
</dbReference>
<dbReference type="PANTHER" id="PTHR46797:SF1">
    <property type="entry name" value="METHYLPHOSPHONATE SYNTHASE"/>
    <property type="match status" value="1"/>
</dbReference>
<gene>
    <name evidence="3" type="ordered locus">Corgl_1180</name>
</gene>
<dbReference type="HOGENOM" id="CLU_066192_29_4_11"/>
<sequence>MDKILQKQLGARIKSLRKTRIGMTQDAFARKCAIDETYYAAIEQGRHNPTFLMLKKIASGLRVSLSELLKDL</sequence>
<evidence type="ECO:0000313" key="4">
    <source>
        <dbReference type="Proteomes" id="UP000006851"/>
    </source>
</evidence>
<dbReference type="eggNOG" id="COG1396">
    <property type="taxonomic scope" value="Bacteria"/>
</dbReference>
<dbReference type="InterPro" id="IPR001387">
    <property type="entry name" value="Cro/C1-type_HTH"/>
</dbReference>
<name>F2N8A3_CORGP</name>
<dbReference type="SMART" id="SM00530">
    <property type="entry name" value="HTH_XRE"/>
    <property type="match status" value="1"/>
</dbReference>
<evidence type="ECO:0000259" key="2">
    <source>
        <dbReference type="PROSITE" id="PS50943"/>
    </source>
</evidence>
<feature type="domain" description="HTH cro/C1-type" evidence="2">
    <location>
        <begin position="13"/>
        <end position="68"/>
    </location>
</feature>
<dbReference type="CDD" id="cd00093">
    <property type="entry name" value="HTH_XRE"/>
    <property type="match status" value="1"/>
</dbReference>
<dbReference type="SUPFAM" id="SSF47413">
    <property type="entry name" value="lambda repressor-like DNA-binding domains"/>
    <property type="match status" value="1"/>
</dbReference>
<reference evidence="4" key="1">
    <citation type="journal article" date="2013" name="Stand. Genomic Sci.">
        <title>Complete genome sequence of Coriobacterium glomerans type strain (PW2(T)) from the midgut of Pyrrhocoris apterus L. (red soldier bug).</title>
        <authorList>
            <person name="Stackebrandt E."/>
            <person name="Zeytun A."/>
            <person name="Lapidus A."/>
            <person name="Nolan M."/>
            <person name="Lucas S."/>
            <person name="Hammon N."/>
            <person name="Deshpande S."/>
            <person name="Cheng J.F."/>
            <person name="Tapia R."/>
            <person name="Goodwin L.A."/>
            <person name="Pitluck S."/>
            <person name="Liolios K."/>
            <person name="Pagani I."/>
            <person name="Ivanova N."/>
            <person name="Mavromatis K."/>
            <person name="Mikhailova N."/>
            <person name="Huntemann M."/>
            <person name="Pati A."/>
            <person name="Chen A."/>
            <person name="Palaniappan K."/>
            <person name="Chang Y.J."/>
            <person name="Land M."/>
            <person name="Hauser L."/>
            <person name="Rohde M."/>
            <person name="Pukall R."/>
            <person name="Goker M."/>
            <person name="Detter J.C."/>
            <person name="Woyke T."/>
            <person name="Bristow J."/>
            <person name="Eisen J.A."/>
            <person name="Markowitz V."/>
            <person name="Hugenholtz P."/>
            <person name="Kyrpides N.C."/>
            <person name="Klenk H.P."/>
        </authorList>
    </citation>
    <scope>NUCLEOTIDE SEQUENCE</scope>
    <source>
        <strain evidence="4">ATCC 49209 / DSM 20642 / JCM 10262 / PW2</strain>
    </source>
</reference>
<dbReference type="STRING" id="700015.Corgl_1180"/>
<dbReference type="InterPro" id="IPR010982">
    <property type="entry name" value="Lambda_DNA-bd_dom_sf"/>
</dbReference>
<dbReference type="KEGG" id="cgo:Corgl_1180"/>
<proteinExistence type="predicted"/>
<dbReference type="GO" id="GO:0005829">
    <property type="term" value="C:cytosol"/>
    <property type="evidence" value="ECO:0007669"/>
    <property type="project" value="TreeGrafter"/>
</dbReference>
<dbReference type="Gene3D" id="1.10.260.40">
    <property type="entry name" value="lambda repressor-like DNA-binding domains"/>
    <property type="match status" value="1"/>
</dbReference>
<accession>F2N8A3</accession>
<evidence type="ECO:0000256" key="1">
    <source>
        <dbReference type="ARBA" id="ARBA00023125"/>
    </source>
</evidence>
<dbReference type="GO" id="GO:0003677">
    <property type="term" value="F:DNA binding"/>
    <property type="evidence" value="ECO:0007669"/>
    <property type="project" value="UniProtKB-KW"/>
</dbReference>
<keyword evidence="1" id="KW-0238">DNA-binding</keyword>
<organism evidence="3 4">
    <name type="scientific">Coriobacterium glomerans (strain ATCC 49209 / DSM 20642 / JCM 10262 / PW2)</name>
    <dbReference type="NCBI Taxonomy" id="700015"/>
    <lineage>
        <taxon>Bacteria</taxon>
        <taxon>Bacillati</taxon>
        <taxon>Actinomycetota</taxon>
        <taxon>Coriobacteriia</taxon>
        <taxon>Coriobacteriales</taxon>
        <taxon>Coriobacteriaceae</taxon>
        <taxon>Coriobacterium</taxon>
    </lineage>
</organism>
<dbReference type="GO" id="GO:0003700">
    <property type="term" value="F:DNA-binding transcription factor activity"/>
    <property type="evidence" value="ECO:0007669"/>
    <property type="project" value="TreeGrafter"/>
</dbReference>
<evidence type="ECO:0000313" key="3">
    <source>
        <dbReference type="EMBL" id="AEB07286.1"/>
    </source>
</evidence>
<dbReference type="PROSITE" id="PS50943">
    <property type="entry name" value="HTH_CROC1"/>
    <property type="match status" value="1"/>
</dbReference>
<keyword evidence="4" id="KW-1185">Reference proteome</keyword>
<dbReference type="Pfam" id="PF01381">
    <property type="entry name" value="HTH_3"/>
    <property type="match status" value="1"/>
</dbReference>
<dbReference type="OrthoDB" id="3197401at2"/>
<dbReference type="PANTHER" id="PTHR46797">
    <property type="entry name" value="HTH-TYPE TRANSCRIPTIONAL REGULATOR"/>
    <property type="match status" value="1"/>
</dbReference>
<dbReference type="RefSeq" id="WP_013709029.1">
    <property type="nucleotide sequence ID" value="NC_015389.1"/>
</dbReference>
<dbReference type="InterPro" id="IPR050807">
    <property type="entry name" value="TransReg_Diox_bact_type"/>
</dbReference>
<protein>
    <submittedName>
        <fullName evidence="3">Helix-turn-helix domain protein</fullName>
    </submittedName>
</protein>